<dbReference type="UniPathway" id="UPA00028">
    <property type="reaction ID" value="UER00004"/>
</dbReference>
<reference evidence="12 13" key="1">
    <citation type="journal article" date="2018" name="Nat. Biotechnol.">
        <title>A standardized bacterial taxonomy based on genome phylogeny substantially revises the tree of life.</title>
        <authorList>
            <person name="Parks D.H."/>
            <person name="Chuvochina M."/>
            <person name="Waite D.W."/>
            <person name="Rinke C."/>
            <person name="Skarshewski A."/>
            <person name="Chaumeil P.A."/>
            <person name="Hugenholtz P."/>
        </authorList>
    </citation>
    <scope>NUCLEOTIDE SEQUENCE [LARGE SCALE GENOMIC DNA]</scope>
    <source>
        <strain evidence="12">UBA8844</strain>
    </source>
</reference>
<dbReference type="SUPFAM" id="SSF48179">
    <property type="entry name" value="6-phosphogluconate dehydrogenase C-terminal domain-like"/>
    <property type="match status" value="1"/>
</dbReference>
<dbReference type="InterPro" id="IPR013328">
    <property type="entry name" value="6PGD_dom2"/>
</dbReference>
<keyword evidence="5 9" id="KW-0521">NADP</keyword>
<dbReference type="GO" id="GO:0008677">
    <property type="term" value="F:2-dehydropantoate 2-reductase activity"/>
    <property type="evidence" value="ECO:0007669"/>
    <property type="project" value="UniProtKB-EC"/>
</dbReference>
<dbReference type="InterPro" id="IPR008927">
    <property type="entry name" value="6-PGluconate_DH-like_C_sf"/>
</dbReference>
<evidence type="ECO:0000256" key="3">
    <source>
        <dbReference type="ARBA" id="ARBA00013014"/>
    </source>
</evidence>
<evidence type="ECO:0000259" key="11">
    <source>
        <dbReference type="Pfam" id="PF08546"/>
    </source>
</evidence>
<dbReference type="InterPro" id="IPR036291">
    <property type="entry name" value="NAD(P)-bd_dom_sf"/>
</dbReference>
<dbReference type="NCBIfam" id="NF005091">
    <property type="entry name" value="PRK06522.2-2"/>
    <property type="match status" value="1"/>
</dbReference>
<dbReference type="GO" id="GO:0015940">
    <property type="term" value="P:pantothenate biosynthetic process"/>
    <property type="evidence" value="ECO:0007669"/>
    <property type="project" value="UniProtKB-UniPathway"/>
</dbReference>
<proteinExistence type="inferred from homology"/>
<evidence type="ECO:0000256" key="1">
    <source>
        <dbReference type="ARBA" id="ARBA00004994"/>
    </source>
</evidence>
<dbReference type="Pfam" id="PF08546">
    <property type="entry name" value="ApbA_C"/>
    <property type="match status" value="1"/>
</dbReference>
<evidence type="ECO:0000256" key="4">
    <source>
        <dbReference type="ARBA" id="ARBA00019465"/>
    </source>
</evidence>
<evidence type="ECO:0000259" key="10">
    <source>
        <dbReference type="Pfam" id="PF02558"/>
    </source>
</evidence>
<dbReference type="AlphaFoldDB" id="A0A3D4V4R2"/>
<name>A0A3D4V4R2_9BACT</name>
<dbReference type="GO" id="GO:0005737">
    <property type="term" value="C:cytoplasm"/>
    <property type="evidence" value="ECO:0007669"/>
    <property type="project" value="TreeGrafter"/>
</dbReference>
<dbReference type="InterPro" id="IPR013332">
    <property type="entry name" value="KPR_N"/>
</dbReference>
<evidence type="ECO:0000256" key="9">
    <source>
        <dbReference type="RuleBase" id="RU362068"/>
    </source>
</evidence>
<evidence type="ECO:0000313" key="13">
    <source>
        <dbReference type="Proteomes" id="UP000264071"/>
    </source>
</evidence>
<evidence type="ECO:0000256" key="7">
    <source>
        <dbReference type="ARBA" id="ARBA00032024"/>
    </source>
</evidence>
<dbReference type="EC" id="1.1.1.169" evidence="3 9"/>
<evidence type="ECO:0000313" key="12">
    <source>
        <dbReference type="EMBL" id="HCT55708.1"/>
    </source>
</evidence>
<protein>
    <recommendedName>
        <fullName evidence="4 9">2-dehydropantoate 2-reductase</fullName>
        <ecNumber evidence="3 9">1.1.1.169</ecNumber>
    </recommendedName>
    <alternativeName>
        <fullName evidence="7 9">Ketopantoate reductase</fullName>
    </alternativeName>
</protein>
<comment type="function">
    <text evidence="9">Catalyzes the NADPH-dependent reduction of ketopantoate into pantoic acid.</text>
</comment>
<dbReference type="NCBIfam" id="TIGR00745">
    <property type="entry name" value="apbA_panE"/>
    <property type="match status" value="1"/>
</dbReference>
<dbReference type="Gene3D" id="3.40.50.720">
    <property type="entry name" value="NAD(P)-binding Rossmann-like Domain"/>
    <property type="match status" value="1"/>
</dbReference>
<evidence type="ECO:0000256" key="8">
    <source>
        <dbReference type="ARBA" id="ARBA00048793"/>
    </source>
</evidence>
<feature type="domain" description="Ketopantoate reductase C-terminal" evidence="11">
    <location>
        <begin position="187"/>
        <end position="308"/>
    </location>
</feature>
<feature type="domain" description="Ketopantoate reductase N-terminal" evidence="10">
    <location>
        <begin position="21"/>
        <end position="152"/>
    </location>
</feature>
<dbReference type="PANTHER" id="PTHR21708:SF26">
    <property type="entry name" value="2-DEHYDROPANTOATE 2-REDUCTASE"/>
    <property type="match status" value="1"/>
</dbReference>
<dbReference type="FunFam" id="1.10.1040.10:FF:000017">
    <property type="entry name" value="2-dehydropantoate 2-reductase"/>
    <property type="match status" value="1"/>
</dbReference>
<dbReference type="Pfam" id="PF02558">
    <property type="entry name" value="ApbA"/>
    <property type="match status" value="1"/>
</dbReference>
<dbReference type="SUPFAM" id="SSF51735">
    <property type="entry name" value="NAD(P)-binding Rossmann-fold domains"/>
    <property type="match status" value="1"/>
</dbReference>
<dbReference type="EMBL" id="DPIY01000001">
    <property type="protein sequence ID" value="HCT55708.1"/>
    <property type="molecule type" value="Genomic_DNA"/>
</dbReference>
<accession>A0A3D4V4R2</accession>
<comment type="similarity">
    <text evidence="2 9">Belongs to the ketopantoate reductase family.</text>
</comment>
<comment type="catalytic activity">
    <reaction evidence="8 9">
        <text>(R)-pantoate + NADP(+) = 2-dehydropantoate + NADPH + H(+)</text>
        <dbReference type="Rhea" id="RHEA:16233"/>
        <dbReference type="ChEBI" id="CHEBI:11561"/>
        <dbReference type="ChEBI" id="CHEBI:15378"/>
        <dbReference type="ChEBI" id="CHEBI:15980"/>
        <dbReference type="ChEBI" id="CHEBI:57783"/>
        <dbReference type="ChEBI" id="CHEBI:58349"/>
        <dbReference type="EC" id="1.1.1.169"/>
    </reaction>
</comment>
<keyword evidence="6 9" id="KW-0560">Oxidoreductase</keyword>
<evidence type="ECO:0000256" key="6">
    <source>
        <dbReference type="ARBA" id="ARBA00023002"/>
    </source>
</evidence>
<dbReference type="InterPro" id="IPR051402">
    <property type="entry name" value="KPR-Related"/>
</dbReference>
<dbReference type="PANTHER" id="PTHR21708">
    <property type="entry name" value="PROBABLE 2-DEHYDROPANTOATE 2-REDUCTASE"/>
    <property type="match status" value="1"/>
</dbReference>
<organism evidence="12 13">
    <name type="scientific">Gemmatimonas aurantiaca</name>
    <dbReference type="NCBI Taxonomy" id="173480"/>
    <lineage>
        <taxon>Bacteria</taxon>
        <taxon>Pseudomonadati</taxon>
        <taxon>Gemmatimonadota</taxon>
        <taxon>Gemmatimonadia</taxon>
        <taxon>Gemmatimonadales</taxon>
        <taxon>Gemmatimonadaceae</taxon>
        <taxon>Gemmatimonas</taxon>
    </lineage>
</organism>
<keyword evidence="9" id="KW-0566">Pantothenate biosynthesis</keyword>
<evidence type="ECO:0000256" key="2">
    <source>
        <dbReference type="ARBA" id="ARBA00007870"/>
    </source>
</evidence>
<dbReference type="InterPro" id="IPR013752">
    <property type="entry name" value="KPA_reductase"/>
</dbReference>
<dbReference type="InterPro" id="IPR003710">
    <property type="entry name" value="ApbA"/>
</dbReference>
<dbReference type="Proteomes" id="UP000264071">
    <property type="component" value="Unassembled WGS sequence"/>
</dbReference>
<dbReference type="Gene3D" id="1.10.1040.10">
    <property type="entry name" value="N-(1-d-carboxylethyl)-l-norvaline Dehydrogenase, domain 2"/>
    <property type="match status" value="1"/>
</dbReference>
<evidence type="ECO:0000256" key="5">
    <source>
        <dbReference type="ARBA" id="ARBA00022857"/>
    </source>
</evidence>
<sequence length="317" mass="34529">MPPWSQNAVSHPHAERPRQTVAIVGLGSIGGVIAGMLRAADRHDVTACVRTPVDRLTVERPGDVVQTPLRAITDPLQATPVDWVLLCTKVHDVPHAAPWLTRLCTPNTRVAVLQNGIGHVERLTPLVGGATIVPTIVYYNSERLAPDRVRFRPADHQEFAVRDDADGRAFAELLDGTAMRLLVSEDFLTLTWKKLLLNVIANPITALAMERMTVLRRDDVQALCLETLREAVAVGRAEGARLRDDDAAQALATILTYPAEAGTSMYFDRLAGRPLEIEALTGAVVAAGRKHDIPMPVNNTMFTLLRAVHDAHVAAGR</sequence>
<comment type="caution">
    <text evidence="12">The sequence shown here is derived from an EMBL/GenBank/DDBJ whole genome shotgun (WGS) entry which is preliminary data.</text>
</comment>
<gene>
    <name evidence="12" type="ORF">DGD08_00700</name>
</gene>
<comment type="pathway">
    <text evidence="1 9">Cofactor biosynthesis; (R)-pantothenate biosynthesis; (R)-pantoate from 3-methyl-2-oxobutanoate: step 2/2.</text>
</comment>